<dbReference type="Gene3D" id="2.60.40.2620">
    <property type="entry name" value="Fimbrillin-like"/>
    <property type="match status" value="1"/>
</dbReference>
<dbReference type="CDD" id="cd13121">
    <property type="entry name" value="BF2867_like_C"/>
    <property type="match status" value="1"/>
</dbReference>
<dbReference type="PROSITE" id="PS51257">
    <property type="entry name" value="PROKAR_LIPOPROTEIN"/>
    <property type="match status" value="1"/>
</dbReference>
<dbReference type="KEGG" id="pah:Poras_0829"/>
<accession>F4KK48</accession>
<dbReference type="EMBL" id="CP002689">
    <property type="protein sequence ID" value="AEE12773.1"/>
    <property type="molecule type" value="Genomic_DNA"/>
</dbReference>
<dbReference type="CDD" id="cd13120">
    <property type="entry name" value="BF2867_like_N"/>
    <property type="match status" value="1"/>
</dbReference>
<dbReference type="Proteomes" id="UP000006545">
    <property type="component" value="Chromosome"/>
</dbReference>
<dbReference type="eggNOG" id="ENOG5033PIC">
    <property type="taxonomic scope" value="Bacteria"/>
</dbReference>
<dbReference type="Pfam" id="PF13149">
    <property type="entry name" value="Mfa_like_1"/>
    <property type="match status" value="1"/>
</dbReference>
<evidence type="ECO:0000313" key="2">
    <source>
        <dbReference type="Proteomes" id="UP000006545"/>
    </source>
</evidence>
<organism evidence="1 2">
    <name type="scientific">Porphyromonas asaccharolytica (strain ATCC 25260 / DSM 20707 / BCRC 10618 / CCUG 7834 / JCM 6326 / LMG 13178 / VPI 4198 / B440)</name>
    <name type="common">Bacteroides asaccharolyticus</name>
    <dbReference type="NCBI Taxonomy" id="879243"/>
    <lineage>
        <taxon>Bacteria</taxon>
        <taxon>Pseudomonadati</taxon>
        <taxon>Bacteroidota</taxon>
        <taxon>Bacteroidia</taxon>
        <taxon>Bacteroidales</taxon>
        <taxon>Porphyromonadaceae</taxon>
        <taxon>Porphyromonas</taxon>
    </lineage>
</organism>
<protein>
    <recommendedName>
        <fullName evidence="3">Fimbrillin family protein</fullName>
    </recommendedName>
</protein>
<dbReference type="AlphaFoldDB" id="F4KK48"/>
<keyword evidence="2" id="KW-1185">Reference proteome</keyword>
<dbReference type="InterPro" id="IPR025049">
    <property type="entry name" value="Mfa-like_1"/>
</dbReference>
<sequence length="879" mass="97853">MLRHRIALILSSSIFILLSSCVSESRELCPNMEQIGFAPTTEALRTLEEGSERAEERCVGVIPLQSDAPGVPQLYLHLYESDLANTETTNTLRAAPLTTDGLTSVGSYAYTYAASETFKGSSSRQTFMNNLEVTRASRWNTGLYWPGADKKISFFCYAPYNAMGVTIDGNPTADPSITYSTPTSVADQKDIVVATAMDLAGDSRQPVQLTFKHILTGIRFKVGDKGILPGTITRIHLKNVMPTRVYNFVTATWAPQGVAPMPTNTFSLDQEIALTGQPGAAIGSEAETFMMIPQRFVAINQRSKIEVGYRDSISGEEYTLTASLAGQKWEPGKMMTYKVSLSSISAESVLQLYDEAQSQYDTIAHVTRQWQPADYVDLPFRVKSYTKIVSSQKTTYKPLSWRAEFSTDEGASWSSTPPSWLVGFPQSGPGTDSESAEEPHTAQIQLQPSPVYLGDYTLRQAPPQSGIVDLSEGHRDSNGHVMGRTTANCYLVHAPGTYRFPMVYGNAYRDGQVNATAYTCSGRDAPNPFRDGLNNVISSPNLRSASQVALLWDDGCEPVAPYKLKPQVQNVQLVKNPKGDGVDYIQFTIPTEIYQANAVIAAKDATGTIIWSWHIWVTHYRSGYEHQASEREVSNNGYTYHLWNYALGHYDYRRGYPERKVIVRFTQQGGVSDTPRVAYLHVLKEIYIPTAPSREYACLYQWGRKDPFSTKYYRLIEESTSVTSTINRAVSLYESVRNPTSFVTRGGVQVYTWYKWSEVRGYALWNTQQEDKVSLKISYGIGRKSVYDPSPVGYIVPPNGLWGNNIGVAECSYLNVGLIWCTAGAAIGDGINYWSSSPYVYLDLNEQSYALIKDKSGFKDDMKAKSFGFGVRPIREQWP</sequence>
<name>F4KK48_PORAD</name>
<evidence type="ECO:0008006" key="3">
    <source>
        <dbReference type="Google" id="ProtNLM"/>
    </source>
</evidence>
<dbReference type="InterPro" id="IPR042278">
    <property type="entry name" value="Mfa-like_1_N"/>
</dbReference>
<proteinExistence type="predicted"/>
<evidence type="ECO:0000313" key="1">
    <source>
        <dbReference type="EMBL" id="AEE12773.1"/>
    </source>
</evidence>
<dbReference type="RefSeq" id="WP_013760280.1">
    <property type="nucleotide sequence ID" value="NC_015501.1"/>
</dbReference>
<dbReference type="HOGENOM" id="CLU_015155_0_0_10"/>
<gene>
    <name evidence="1" type="ordered locus">Poras_0829</name>
</gene>
<dbReference type="STRING" id="879243.Poras_0829"/>
<reference evidence="2" key="1">
    <citation type="submission" date="2011-04" db="EMBL/GenBank/DDBJ databases">
        <title>The complete genome of Porphyromonas asaccharolytica DSM 20707.</title>
        <authorList>
            <person name="Lucas S."/>
            <person name="Han J."/>
            <person name="Lapidus A."/>
            <person name="Bruce D."/>
            <person name="Goodwin L."/>
            <person name="Pitluck S."/>
            <person name="Peters L."/>
            <person name="Kyrpides N."/>
            <person name="Mavromatis K."/>
            <person name="Ivanova N."/>
            <person name="Ovchinnikova G."/>
            <person name="Pagani I."/>
            <person name="Lu M."/>
            <person name="Detter J.C."/>
            <person name="Tapia R."/>
            <person name="Han C."/>
            <person name="Land M."/>
            <person name="Hauser L."/>
            <person name="Markowitz V."/>
            <person name="Cheng J.-F."/>
            <person name="Hugenholtz P."/>
            <person name="Woyke T."/>
            <person name="Wu D."/>
            <person name="Gronow S."/>
            <person name="Wellnitz S."/>
            <person name="Brambilla E."/>
            <person name="Klenk H.-P."/>
            <person name="Eisen J.A."/>
        </authorList>
    </citation>
    <scope>NUCLEOTIDE SEQUENCE [LARGE SCALE GENOMIC DNA]</scope>
    <source>
        <strain evidence="2">ATCC 25260 / DSM 20707 / VPI 4198</strain>
    </source>
</reference>